<evidence type="ECO:0000313" key="2">
    <source>
        <dbReference type="Proteomes" id="UP000004295"/>
    </source>
</evidence>
<dbReference type="Gene3D" id="2.160.20.110">
    <property type="match status" value="1"/>
</dbReference>
<protein>
    <recommendedName>
        <fullName evidence="3">GLUG domain-containing protein</fullName>
    </recommendedName>
</protein>
<dbReference type="EMBL" id="ACNN01000032">
    <property type="protein sequence ID" value="EEN82136.1"/>
    <property type="molecule type" value="Genomic_DNA"/>
</dbReference>
<evidence type="ECO:0008006" key="3">
    <source>
        <dbReference type="Google" id="ProtNLM"/>
    </source>
</evidence>
<gene>
    <name evidence="1" type="ORF">POREN0001_0085</name>
</gene>
<organism evidence="1 2">
    <name type="scientific">Porphyromonas endodontalis (strain ATCC 35406 / DSM 24491 / JCM 8526 / CCUG 16442 / BCRC 14492 / NCTC 13058 / HG 370)</name>
    <name type="common">Bacteroides endodontalis</name>
    <dbReference type="NCBI Taxonomy" id="553175"/>
    <lineage>
        <taxon>Bacteria</taxon>
        <taxon>Pseudomonadati</taxon>
        <taxon>Bacteroidota</taxon>
        <taxon>Bacteroidia</taxon>
        <taxon>Bacteroidales</taxon>
        <taxon>Porphyromonadaceae</taxon>
        <taxon>Porphyromonas</taxon>
    </lineage>
</organism>
<name>C3JCE0_POREA</name>
<sequence length="717" mass="78500">MQIQLKRLLKHLSAVTLLLLSSSYSLFGQGLFSGGDGSKSNPYQIATEQDLRMLAEQVDNSNNFAGQYLKQTADITFSEAGPVLPIGGPLTDGFNRDEKRCFQGEYDGGMHKIYNLNIYDSEQLIVEGDEAHMAVGLFGALGPQATIKNVVIASGHIYGFASVGAIAGRISKGCTISRCKVGPDVRISCWSSGGGIAGSSLGENMKIIECANYANIAVYGQGIHKTAGGIIASSANTTVIGCANFGDIWAKDGFAGGILGYMPQSTPNFIFDYPELKSCMNAGDVSSMGMNSAGLIGVVGYNLTDDNGPIAHRLISNSYSYGQSMAAFSRGFGPICAFHTGNKFPLTVEKTFYNKDRYIVKSDGSADAQLGYSLGEAKTHAECTSPEFITTLNDGGVSLFEADRHHINGTMPILKWINETYDPEIDKPNQYRTDRKSSVYKRRAGSFFPPNRMGDFLIYDMSLLMPNIQAKSFGCNIDRGFIDRVLPIKGGGNYTFFMSSSAFRRQIKEDGMYVNERPNKPADHWLITPSFKVEEGTPWFHWVAASEDAKMPASYALYIVADAEATTPEKFLATEPIYQVEAEQEILDMKETIDDEERFYCVLHAHKVDLSKYVGKEARLAFRDRSVDQFHLLIGQMKMGQANAVESVTSNTATDIAVADQTITATHPDSQLVLYSLEGIRLVQAQDQLVYRGYPGVYVLVVSDAAGEIERHKVILY</sequence>
<reference evidence="1 2" key="1">
    <citation type="submission" date="2009-04" db="EMBL/GenBank/DDBJ databases">
        <authorList>
            <person name="Sebastian Y."/>
            <person name="Madupu R."/>
            <person name="Durkin A.S."/>
            <person name="Torralba M."/>
            <person name="Methe B."/>
            <person name="Sutton G.G."/>
            <person name="Strausberg R.L."/>
            <person name="Nelson K.E."/>
        </authorList>
    </citation>
    <scope>NUCLEOTIDE SEQUENCE [LARGE SCALE GENOMIC DNA]</scope>
    <source>
        <strain evidence="2">ATCC 35406 / BCRC 14492 / JCM 8526 / NCTC 13058 / HG 370</strain>
    </source>
</reference>
<dbReference type="AlphaFoldDB" id="C3JCE0"/>
<accession>C3JCE0</accession>
<keyword evidence="2" id="KW-1185">Reference proteome</keyword>
<evidence type="ECO:0000313" key="1">
    <source>
        <dbReference type="EMBL" id="EEN82136.1"/>
    </source>
</evidence>
<dbReference type="STRING" id="553175.POREN0001_0085"/>
<dbReference type="RefSeq" id="WP_004334864.1">
    <property type="nucleotide sequence ID" value="NZ_ACNN01000032.1"/>
</dbReference>
<dbReference type="eggNOG" id="COG2138">
    <property type="taxonomic scope" value="Bacteria"/>
</dbReference>
<proteinExistence type="predicted"/>
<dbReference type="Proteomes" id="UP000004295">
    <property type="component" value="Unassembled WGS sequence"/>
</dbReference>
<dbReference type="GeneID" id="93365854"/>
<dbReference type="Gene3D" id="2.60.120.200">
    <property type="match status" value="1"/>
</dbReference>
<comment type="caution">
    <text evidence="1">The sequence shown here is derived from an EMBL/GenBank/DDBJ whole genome shotgun (WGS) entry which is preliminary data.</text>
</comment>